<dbReference type="AlphaFoldDB" id="A0A070A0F4"/>
<keyword evidence="4 6" id="KW-0949">S-adenosyl-L-methionine</keyword>
<dbReference type="RefSeq" id="WP_010232266.1">
    <property type="nucleotide sequence ID" value="NZ_CP007217.1"/>
</dbReference>
<dbReference type="GO" id="GO:0005737">
    <property type="term" value="C:cytoplasm"/>
    <property type="evidence" value="ECO:0007669"/>
    <property type="project" value="UniProtKB-SubCell"/>
</dbReference>
<dbReference type="FunFam" id="3.40.1280.10:FF:000052">
    <property type="entry name" value="Putative tRNA (cytidine(34)-2'-O)-methyltransferase"/>
    <property type="match status" value="1"/>
</dbReference>
<name>A0A070A0F4_CHLMR</name>
<dbReference type="PIRSF" id="PIRSF029256">
    <property type="entry name" value="SpoU_TrmH_prd"/>
    <property type="match status" value="1"/>
</dbReference>
<evidence type="ECO:0000256" key="4">
    <source>
        <dbReference type="ARBA" id="ARBA00022691"/>
    </source>
</evidence>
<dbReference type="Proteomes" id="UP000260363">
    <property type="component" value="Chromosome"/>
</dbReference>
<dbReference type="PANTHER" id="PTHR42971:SF1">
    <property type="entry name" value="TRNA (CYTIDINE(34)-2'-O)-METHYLTRANSFERASE"/>
    <property type="match status" value="1"/>
</dbReference>
<evidence type="ECO:0000259" key="8">
    <source>
        <dbReference type="Pfam" id="PF00588"/>
    </source>
</evidence>
<comment type="similarity">
    <text evidence="6">Belongs to the class IV-like SAM-binding methyltransferase superfamily. RNA methyltransferase TrmH family. TrmL subfamily.</text>
</comment>
<dbReference type="KEGG" id="cmx:DNC_04210"/>
<dbReference type="InterPro" id="IPR016914">
    <property type="entry name" value="TrmL"/>
</dbReference>
<dbReference type="GeneID" id="1246195"/>
<keyword evidence="1 6" id="KW-0963">Cytoplasm</keyword>
<dbReference type="GO" id="GO:0003723">
    <property type="term" value="F:RNA binding"/>
    <property type="evidence" value="ECO:0007669"/>
    <property type="project" value="InterPro"/>
</dbReference>
<dbReference type="GO" id="GO:0002130">
    <property type="term" value="P:wobble position ribose methylation"/>
    <property type="evidence" value="ECO:0007669"/>
    <property type="project" value="TreeGrafter"/>
</dbReference>
<feature type="binding site" evidence="6 7">
    <location>
        <position position="120"/>
    </location>
    <ligand>
        <name>S-adenosyl-L-methionine</name>
        <dbReference type="ChEBI" id="CHEBI:59789"/>
    </ligand>
</feature>
<proteinExistence type="inferred from homology"/>
<dbReference type="EC" id="2.1.1.207" evidence="6"/>
<dbReference type="STRING" id="83560.NC80_04180"/>
<keyword evidence="3 6" id="KW-0808">Transferase</keyword>
<dbReference type="GO" id="GO:0141102">
    <property type="term" value="F:tRNA (5-carboxymethylaminomethyluridine(34)-2'-O)-methyltransferase activity"/>
    <property type="evidence" value="ECO:0007669"/>
    <property type="project" value="RHEA"/>
</dbReference>
<feature type="binding site" evidence="6 7">
    <location>
        <position position="77"/>
    </location>
    <ligand>
        <name>S-adenosyl-L-methionine</name>
        <dbReference type="ChEBI" id="CHEBI:59789"/>
    </ligand>
</feature>
<organism evidence="9 10">
    <name type="scientific">Chlamydia muridarum</name>
    <dbReference type="NCBI Taxonomy" id="83560"/>
    <lineage>
        <taxon>Bacteria</taxon>
        <taxon>Pseudomonadati</taxon>
        <taxon>Chlamydiota</taxon>
        <taxon>Chlamydiia</taxon>
        <taxon>Chlamydiales</taxon>
        <taxon>Chlamydiaceae</taxon>
        <taxon>Chlamydia/Chlamydophila group</taxon>
        <taxon>Chlamydia</taxon>
    </lineage>
</organism>
<dbReference type="KEGG" id="cmm:NC80_04180"/>
<evidence type="ECO:0000256" key="7">
    <source>
        <dbReference type="PIRSR" id="PIRSR029256-1"/>
    </source>
</evidence>
<dbReference type="CDD" id="cd18094">
    <property type="entry name" value="SpoU-like_TrmL"/>
    <property type="match status" value="1"/>
</dbReference>
<evidence type="ECO:0000256" key="2">
    <source>
        <dbReference type="ARBA" id="ARBA00022603"/>
    </source>
</evidence>
<reference evidence="9 10" key="1">
    <citation type="submission" date="2014-02" db="EMBL/GenBank/DDBJ databases">
        <authorList>
            <person name="Chen C."/>
            <person name="Conrad T.A."/>
            <person name="Zhou Z."/>
            <person name="Lai Z."/>
            <person name="Zhong G."/>
        </authorList>
    </citation>
    <scope>NUCLEOTIDE SEQUENCE [LARGE SCALE GENOMIC DNA]</scope>
    <source>
        <strain evidence="9 10">Nigg3-28</strain>
    </source>
</reference>
<evidence type="ECO:0000256" key="3">
    <source>
        <dbReference type="ARBA" id="ARBA00022679"/>
    </source>
</evidence>
<dbReference type="Gene3D" id="3.40.1280.10">
    <property type="match status" value="1"/>
</dbReference>
<accession>A0A070A0F4</accession>
<dbReference type="Pfam" id="PF00588">
    <property type="entry name" value="SpoU_methylase"/>
    <property type="match status" value="1"/>
</dbReference>
<evidence type="ECO:0000313" key="10">
    <source>
        <dbReference type="Proteomes" id="UP000260363"/>
    </source>
</evidence>
<dbReference type="InterPro" id="IPR001537">
    <property type="entry name" value="SpoU_MeTrfase"/>
</dbReference>
<comment type="catalytic activity">
    <reaction evidence="6">
        <text>cytidine(34) in tRNA + S-adenosyl-L-methionine = 2'-O-methylcytidine(34) in tRNA + S-adenosyl-L-homocysteine + H(+)</text>
        <dbReference type="Rhea" id="RHEA:43084"/>
        <dbReference type="Rhea" id="RHEA-COMP:10331"/>
        <dbReference type="Rhea" id="RHEA-COMP:10332"/>
        <dbReference type="ChEBI" id="CHEBI:15378"/>
        <dbReference type="ChEBI" id="CHEBI:57856"/>
        <dbReference type="ChEBI" id="CHEBI:59789"/>
        <dbReference type="ChEBI" id="CHEBI:74495"/>
        <dbReference type="ChEBI" id="CHEBI:82748"/>
        <dbReference type="EC" id="2.1.1.207"/>
    </reaction>
</comment>
<keyword evidence="2 6" id="KW-0489">Methyltransferase</keyword>
<dbReference type="InterPro" id="IPR029026">
    <property type="entry name" value="tRNA_m1G_MTases_N"/>
</dbReference>
<dbReference type="GO" id="GO:0141098">
    <property type="term" value="F:tRNA (cytidine(34)-2'-O)-methyltransferase activity"/>
    <property type="evidence" value="ECO:0007669"/>
    <property type="project" value="RHEA"/>
</dbReference>
<comment type="function">
    <text evidence="6">Could methylate the ribose at the nucleotide 34 wobble position in tRNA.</text>
</comment>
<feature type="binding site" evidence="6 7">
    <location>
        <position position="128"/>
    </location>
    <ligand>
        <name>S-adenosyl-L-methionine</name>
        <dbReference type="ChEBI" id="CHEBI:59789"/>
    </ligand>
</feature>
<dbReference type="EMBL" id="CP007217">
    <property type="protein sequence ID" value="AJR10893.1"/>
    <property type="molecule type" value="Genomic_DNA"/>
</dbReference>
<evidence type="ECO:0000256" key="6">
    <source>
        <dbReference type="HAMAP-Rule" id="MF_01885"/>
    </source>
</evidence>
<sequence length="151" mass="16841">MRIVLHNPDIPQNTGNIGRTCVALGAELILVRPLGFSLADKFVKRAGMDYWDRLSLSVVDSLEEALRGIPREKIFCLTTKGSSYYGERELPLDGTYIFGAESRGLPQTVLDAYSSQCLYIPMIEGTRSLNLATSVGIVMYEVARQNYQNLF</sequence>
<feature type="binding site" evidence="6 7">
    <location>
        <position position="99"/>
    </location>
    <ligand>
        <name>S-adenosyl-L-methionine</name>
        <dbReference type="ChEBI" id="CHEBI:59789"/>
    </ligand>
</feature>
<dbReference type="PATRIC" id="fig|83560.10.peg.855"/>
<keyword evidence="5 6" id="KW-0819">tRNA processing</keyword>
<gene>
    <name evidence="9" type="ORF">BD36_04450</name>
</gene>
<dbReference type="KEGG" id="cmg:NC81_04200"/>
<comment type="catalytic activity">
    <reaction evidence="6">
        <text>5-carboxymethylaminomethyluridine(34) in tRNA(Leu) + S-adenosyl-L-methionine = 5-carboxymethylaminomethyl-2'-O-methyluridine(34) in tRNA(Leu) + S-adenosyl-L-homocysteine + H(+)</text>
        <dbReference type="Rhea" id="RHEA:43088"/>
        <dbReference type="Rhea" id="RHEA-COMP:10333"/>
        <dbReference type="Rhea" id="RHEA-COMP:10334"/>
        <dbReference type="ChEBI" id="CHEBI:15378"/>
        <dbReference type="ChEBI" id="CHEBI:57856"/>
        <dbReference type="ChEBI" id="CHEBI:59789"/>
        <dbReference type="ChEBI" id="CHEBI:74508"/>
        <dbReference type="ChEBI" id="CHEBI:74511"/>
        <dbReference type="EC" id="2.1.1.207"/>
    </reaction>
</comment>
<evidence type="ECO:0000313" key="9">
    <source>
        <dbReference type="EMBL" id="AJR10893.1"/>
    </source>
</evidence>
<dbReference type="InterPro" id="IPR029028">
    <property type="entry name" value="Alpha/beta_knot_MTases"/>
</dbReference>
<dbReference type="OMA" id="AGLDYWH"/>
<dbReference type="PANTHER" id="PTHR42971">
    <property type="entry name" value="TRNA (CYTIDINE(34)-2'-O)-METHYLTRANSFERASE"/>
    <property type="match status" value="1"/>
</dbReference>
<feature type="domain" description="tRNA/rRNA methyltransferase SpoU type" evidence="8">
    <location>
        <begin position="2"/>
        <end position="140"/>
    </location>
</feature>
<evidence type="ECO:0000256" key="5">
    <source>
        <dbReference type="ARBA" id="ARBA00022694"/>
    </source>
</evidence>
<dbReference type="HAMAP" id="MF_01885">
    <property type="entry name" value="tRNA_methyltr_TrmL"/>
    <property type="match status" value="1"/>
</dbReference>
<protein>
    <recommendedName>
        <fullName evidence="6">Putative tRNA (cytidine(34)-2'-O)-methyltransferase</fullName>
        <ecNumber evidence="6">2.1.1.207</ecNumber>
    </recommendedName>
    <alternativeName>
        <fullName evidence="6">tRNA (cytidine/uridine-2'-O-)-methyltransferase</fullName>
    </alternativeName>
</protein>
<dbReference type="SUPFAM" id="SSF75217">
    <property type="entry name" value="alpha/beta knot"/>
    <property type="match status" value="1"/>
</dbReference>
<evidence type="ECO:0000256" key="1">
    <source>
        <dbReference type="ARBA" id="ARBA00022490"/>
    </source>
</evidence>
<comment type="subcellular location">
    <subcellularLocation>
        <location evidence="6">Cytoplasm</location>
    </subcellularLocation>
</comment>